<dbReference type="Proteomes" id="UP000585474">
    <property type="component" value="Unassembled WGS sequence"/>
</dbReference>
<feature type="compositionally biased region" description="Low complexity" evidence="1">
    <location>
        <begin position="828"/>
        <end position="847"/>
    </location>
</feature>
<name>A0A7J0DFM8_9ERIC</name>
<dbReference type="Pfam" id="PF22936">
    <property type="entry name" value="Pol_BBD"/>
    <property type="match status" value="1"/>
</dbReference>
<dbReference type="OrthoDB" id="419432at2759"/>
<dbReference type="EMBL" id="BJWL01000190">
    <property type="protein sequence ID" value="GFS33454.1"/>
    <property type="molecule type" value="Genomic_DNA"/>
</dbReference>
<feature type="domain" description="Retrovirus-related Pol polyprotein from transposon TNT 1-94-like beta-barrel" evidence="3">
    <location>
        <begin position="1630"/>
        <end position="1677"/>
    </location>
</feature>
<feature type="compositionally biased region" description="Polar residues" evidence="1">
    <location>
        <begin position="855"/>
        <end position="866"/>
    </location>
</feature>
<feature type="region of interest" description="Disordered" evidence="1">
    <location>
        <begin position="1539"/>
        <end position="1558"/>
    </location>
</feature>
<dbReference type="InterPro" id="IPR056582">
    <property type="entry name" value="EDRF1_N"/>
</dbReference>
<evidence type="ECO:0000313" key="5">
    <source>
        <dbReference type="EMBL" id="GFS33454.1"/>
    </source>
</evidence>
<protein>
    <recommendedName>
        <fullName evidence="7">Tetratricopeptide repeat (TPR)-like superfamily protein</fullName>
    </recommendedName>
</protein>
<evidence type="ECO:0000259" key="3">
    <source>
        <dbReference type="Pfam" id="PF22936"/>
    </source>
</evidence>
<sequence length="1917" mass="214413">MPVSSFGNIVLEGLPWESGAITSNLIKKGEALAVSGFVEYGDEIDIIAPADILKQIFKIPYSRARLSIAVHRIGQTLVLNTGPDVEEGEKIVRRHTNQSKCGDQSLFLNFAMHSVRMEACDCPPVHHAPSEEQSKSSVFPGKFESRDASFESAKHPMRGHASQSFGKSDDIAQEEGLTPECQQIKMDNFFWESKNNKKNNGQHAVKKASQVKEKSRCSMQESEKYRRVSNEGFLRVLFWQFHNFRMLLGSDLLLFSNEKYVAVTPLTWLDAWLDNVMASVPELAICYHQDGVVQGYELLKTDDIFLLKGVSEDGTPAFYPHVVQQNGLSVLRFLQENCKQDPGAYWLYKSAGEDVIQLFDLSVIPKNHSPSNCDDSSTSLPSLIHNGRSDSLLSLGTLLYRIAHRLSFSVSPNNRARCARFFRKCLDFVDDPDHLVFIRAFAHEQFARFLLNYDEELDLTPEALPVEPGITVSDTEEESFDIFSSSSESTVRDMVYFTVSEDEPSKDDGTYQDSRSEAYLKVTLEQNISTSKRLIASVDTELRDPGGRPTSDDRSFEVSEMYKTSNHVVQTVADPISSKLAAIHHVSQAIKSLRWKRQLQDIEPELDGGSRAQDRLPSSMNFSVCACGDVDCIEVCDIREWLPTSKLDDKLWKLVLLLGESYLALGQAYKDNCQLHQALKVAELASLVYGSMPQYLEDTRFISSMVCSLPQHMEINDRRSKTEPFVGDGKQVISGSSDDFITTEPFSSTYLFWAKAWTLVGDVYVEFHMIKGKDIISEEERKPLTKELRMSSEVLKEVKRLKKKLGQFNQNCTTCSLVNCSCQSDRASSGSSASSSSGGMRSLSYGRKQSKRSSVKNSPYSLSGNPDDNRIRHKVENEKSSESGFMKHSINGDTVKEASTTISDLQGEKTLAAADSKRVEGTVEQHNIGSSVAVQSETASSETTDVKYGGIFKFIGATVIGDMEHNLSAALSCYEEARKALGGHPHGSVEIQSVLRKKGWVCNELGRKRLERKEMDKAELAFADAINTFREVSDHTNIILIYCNLGHGRRALAEEMISKLETLRKHAIFQDVYNQALETAKLEYSESLRYYGAAKMELNSIMREADSVSSSLRNEVCTQFAHTYLRLGMLLAREDAVAVVYESGDLEIFMGPGVRRTKKELRRHEVSANDAIREALSVYESLGELRKQEAAYAYFQLACYQRDCCLKFLESDQKKSNLSRGENSTLQRVKQYASLAERNWQKSMDFYGPDTHAVMYLTILIERSALSLSFSGSLHSNLEFFFNLAMEESNETSAGSQPQIERESGTPTVHESSNLRITTTLFNGQNYLSWSQSAILSLKERGKLGYINGTITAPPVTDSGYGKWDNENSHVINRLVHSMVPSIREGYLHLTTAKDIWDALADTYSRKIAKDWNPICAADIASYQKLVERDRIFKFLAGLNQEYDPIRCRVLGMEPLPSLRETFAYVQNEESRRMSMLSTITHDRSALISTPQYNGWNQPRNSSTDRLPDEKDKLFCDHCQHTRHTRETCWKLNGGRGNRGRGGRSGQSGDINYGGRGEGSRAHHIEIVDFTNTSDLTPSSSESFSSAEMETLRRFMSRLDTSTGASSSFAHSGNIAMSVSSFHSQSRIPWVIDSGASDHMTGVSSVFSTYTPYSGQDKVKIADDTFSSVSGKGLVHASPSLPLTTVFHDLITGKTIGSGRKENGLDVLDLGVDSSKHHQQTHLTTRSSQGIFISQRKYVLDLLTETGMLGSKACDTPMEPNKKLGDDTDGEMVDRGRYQRLVAHTHPDIAFAVSVVSQIMHAPHTTHYDAVIRILRYLKSAPGKGLFFGRHDHVQVEAYIDANWADSVSDRKSTSGYCVMVGGNLVTWRSKEIGRSIQIQCRGRISGYVSRNMRTPMDGDSIERLKTWNSGNYEIIL</sequence>
<gene>
    <name evidence="5" type="ORF">Acr_00g0028520</name>
</gene>
<dbReference type="PANTHER" id="PTHR15000">
    <property type="entry name" value="ERYTHROID DIFFERENTIATION-RELATED FACTOR 1"/>
    <property type="match status" value="1"/>
</dbReference>
<dbReference type="InterPro" id="IPR029472">
    <property type="entry name" value="Copia-like_N"/>
</dbReference>
<dbReference type="Pfam" id="PF23788">
    <property type="entry name" value="EDRF1_N"/>
    <property type="match status" value="1"/>
</dbReference>
<keyword evidence="6" id="KW-1185">Reference proteome</keyword>
<feature type="domain" description="Retrotransposon Copia-like N-terminal" evidence="2">
    <location>
        <begin position="1315"/>
        <end position="1355"/>
    </location>
</feature>
<evidence type="ECO:0000313" key="6">
    <source>
        <dbReference type="Proteomes" id="UP000585474"/>
    </source>
</evidence>
<dbReference type="GO" id="GO:0045893">
    <property type="term" value="P:positive regulation of DNA-templated transcription"/>
    <property type="evidence" value="ECO:0007669"/>
    <property type="project" value="TreeGrafter"/>
</dbReference>
<accession>A0A7J0DFM8</accession>
<organism evidence="5 6">
    <name type="scientific">Actinidia rufa</name>
    <dbReference type="NCBI Taxonomy" id="165716"/>
    <lineage>
        <taxon>Eukaryota</taxon>
        <taxon>Viridiplantae</taxon>
        <taxon>Streptophyta</taxon>
        <taxon>Embryophyta</taxon>
        <taxon>Tracheophyta</taxon>
        <taxon>Spermatophyta</taxon>
        <taxon>Magnoliopsida</taxon>
        <taxon>eudicotyledons</taxon>
        <taxon>Gunneridae</taxon>
        <taxon>Pentapetalae</taxon>
        <taxon>asterids</taxon>
        <taxon>Ericales</taxon>
        <taxon>Actinidiaceae</taxon>
        <taxon>Actinidia</taxon>
    </lineage>
</organism>
<feature type="region of interest" description="Disordered" evidence="1">
    <location>
        <begin position="828"/>
        <end position="872"/>
    </location>
</feature>
<dbReference type="InterPro" id="IPR054722">
    <property type="entry name" value="PolX-like_BBD"/>
</dbReference>
<feature type="domain" description="EDRF1 N-terminal" evidence="4">
    <location>
        <begin position="40"/>
        <end position="376"/>
    </location>
</feature>
<proteinExistence type="predicted"/>
<evidence type="ECO:0008006" key="7">
    <source>
        <dbReference type="Google" id="ProtNLM"/>
    </source>
</evidence>
<reference evidence="6" key="1">
    <citation type="submission" date="2019-07" db="EMBL/GenBank/DDBJ databases">
        <title>De Novo Assembly of kiwifruit Actinidia rufa.</title>
        <authorList>
            <person name="Sugita-Konishi S."/>
            <person name="Sato K."/>
            <person name="Mori E."/>
            <person name="Abe Y."/>
            <person name="Kisaki G."/>
            <person name="Hamano K."/>
            <person name="Suezawa K."/>
            <person name="Otani M."/>
            <person name="Fukuda T."/>
            <person name="Manabe T."/>
            <person name="Gomi K."/>
            <person name="Tabuchi M."/>
            <person name="Akimitsu K."/>
            <person name="Kataoka I."/>
        </authorList>
    </citation>
    <scope>NUCLEOTIDE SEQUENCE [LARGE SCALE GENOMIC DNA]</scope>
    <source>
        <strain evidence="6">cv. Fuchu</strain>
    </source>
</reference>
<evidence type="ECO:0000259" key="4">
    <source>
        <dbReference type="Pfam" id="PF23788"/>
    </source>
</evidence>
<evidence type="ECO:0000256" key="1">
    <source>
        <dbReference type="SAM" id="MobiDB-lite"/>
    </source>
</evidence>
<dbReference type="Pfam" id="PF14244">
    <property type="entry name" value="Retrotran_gag_3"/>
    <property type="match status" value="1"/>
</dbReference>
<evidence type="ECO:0000259" key="2">
    <source>
        <dbReference type="Pfam" id="PF14244"/>
    </source>
</evidence>
<comment type="caution">
    <text evidence="5">The sequence shown here is derived from an EMBL/GenBank/DDBJ whole genome shotgun (WGS) entry which is preliminary data.</text>
</comment>
<dbReference type="PANTHER" id="PTHR15000:SF1">
    <property type="entry name" value="ERYTHROID DIFFERENTIATION-RELATED FACTOR 1"/>
    <property type="match status" value="1"/>
</dbReference>